<feature type="transmembrane region" description="Helical" evidence="7">
    <location>
        <begin position="137"/>
        <end position="158"/>
    </location>
</feature>
<keyword evidence="2" id="KW-1003">Cell membrane</keyword>
<keyword evidence="5 7" id="KW-0472">Membrane</keyword>
<dbReference type="InterPro" id="IPR051791">
    <property type="entry name" value="Pra-immunoreactive"/>
</dbReference>
<feature type="region of interest" description="Disordered" evidence="6">
    <location>
        <begin position="1"/>
        <end position="78"/>
    </location>
</feature>
<keyword evidence="4 7" id="KW-1133">Transmembrane helix</keyword>
<organism evidence="9 10">
    <name type="scientific">Actinomadura yumaensis</name>
    <dbReference type="NCBI Taxonomy" id="111807"/>
    <lineage>
        <taxon>Bacteria</taxon>
        <taxon>Bacillati</taxon>
        <taxon>Actinomycetota</taxon>
        <taxon>Actinomycetes</taxon>
        <taxon>Streptosporangiales</taxon>
        <taxon>Thermomonosporaceae</taxon>
        <taxon>Actinomadura</taxon>
    </lineage>
</organism>
<dbReference type="RefSeq" id="WP_160821691.1">
    <property type="nucleotide sequence ID" value="NZ_JBHSXS010000003.1"/>
</dbReference>
<comment type="caution">
    <text evidence="9">The sequence shown here is derived from an EMBL/GenBank/DDBJ whole genome shotgun (WGS) entry which is preliminary data.</text>
</comment>
<name>A0ABW2CGI9_9ACTN</name>
<feature type="domain" description="RDD" evidence="8">
    <location>
        <begin position="91"/>
        <end position="257"/>
    </location>
</feature>
<evidence type="ECO:0000259" key="8">
    <source>
        <dbReference type="Pfam" id="PF06271"/>
    </source>
</evidence>
<evidence type="ECO:0000256" key="2">
    <source>
        <dbReference type="ARBA" id="ARBA00022475"/>
    </source>
</evidence>
<evidence type="ECO:0000256" key="3">
    <source>
        <dbReference type="ARBA" id="ARBA00022692"/>
    </source>
</evidence>
<dbReference type="SUPFAM" id="SSF81995">
    <property type="entry name" value="beta-sandwich domain of Sec23/24"/>
    <property type="match status" value="1"/>
</dbReference>
<evidence type="ECO:0000313" key="9">
    <source>
        <dbReference type="EMBL" id="MFC6879741.1"/>
    </source>
</evidence>
<dbReference type="Proteomes" id="UP001596380">
    <property type="component" value="Unassembled WGS sequence"/>
</dbReference>
<keyword evidence="10" id="KW-1185">Reference proteome</keyword>
<feature type="transmembrane region" description="Helical" evidence="7">
    <location>
        <begin position="226"/>
        <end position="243"/>
    </location>
</feature>
<proteinExistence type="predicted"/>
<reference evidence="10" key="1">
    <citation type="journal article" date="2019" name="Int. J. Syst. Evol. Microbiol.">
        <title>The Global Catalogue of Microorganisms (GCM) 10K type strain sequencing project: providing services to taxonomists for standard genome sequencing and annotation.</title>
        <authorList>
            <consortium name="The Broad Institute Genomics Platform"/>
            <consortium name="The Broad Institute Genome Sequencing Center for Infectious Disease"/>
            <person name="Wu L."/>
            <person name="Ma J."/>
        </authorList>
    </citation>
    <scope>NUCLEOTIDE SEQUENCE [LARGE SCALE GENOMIC DNA]</scope>
    <source>
        <strain evidence="10">JCM 3369</strain>
    </source>
</reference>
<feature type="transmembrane region" description="Helical" evidence="7">
    <location>
        <begin position="105"/>
        <end position="125"/>
    </location>
</feature>
<keyword evidence="3 7" id="KW-0812">Transmembrane</keyword>
<dbReference type="PANTHER" id="PTHR36115">
    <property type="entry name" value="PROLINE-RICH ANTIGEN HOMOLOG-RELATED"/>
    <property type="match status" value="1"/>
</dbReference>
<evidence type="ECO:0000256" key="4">
    <source>
        <dbReference type="ARBA" id="ARBA00022989"/>
    </source>
</evidence>
<feature type="transmembrane region" description="Helical" evidence="7">
    <location>
        <begin position="203"/>
        <end position="220"/>
    </location>
</feature>
<evidence type="ECO:0000256" key="5">
    <source>
        <dbReference type="ARBA" id="ARBA00023136"/>
    </source>
</evidence>
<feature type="compositionally biased region" description="Low complexity" evidence="6">
    <location>
        <begin position="30"/>
        <end position="73"/>
    </location>
</feature>
<feature type="compositionally biased region" description="Pro residues" evidence="6">
    <location>
        <begin position="7"/>
        <end position="25"/>
    </location>
</feature>
<evidence type="ECO:0000256" key="6">
    <source>
        <dbReference type="SAM" id="MobiDB-lite"/>
    </source>
</evidence>
<comment type="subcellular location">
    <subcellularLocation>
        <location evidence="1">Cell membrane</location>
        <topology evidence="1">Multi-pass membrane protein</topology>
    </subcellularLocation>
</comment>
<dbReference type="Pfam" id="PF06271">
    <property type="entry name" value="RDD"/>
    <property type="match status" value="1"/>
</dbReference>
<evidence type="ECO:0000256" key="7">
    <source>
        <dbReference type="SAM" id="Phobius"/>
    </source>
</evidence>
<evidence type="ECO:0000313" key="10">
    <source>
        <dbReference type="Proteomes" id="UP001596380"/>
    </source>
</evidence>
<dbReference type="EMBL" id="JBHSXS010000003">
    <property type="protein sequence ID" value="MFC6879741.1"/>
    <property type="molecule type" value="Genomic_DNA"/>
</dbReference>
<accession>A0ABW2CGI9</accession>
<sequence length="278" mass="31019">MSEPPYRGRPPQPPHGGPSYGPPPAYDGSQWQQPQQPRHQQPAPQWQQPPQQQWQQPQQQWGQQGPQQQQWQQSSYDHYDDASAGADLPLAPIYRRAGARILDNALVAVFGFALVLPITVGAIGLDSPGSKAGDEGGIWNWPIIFTLFCVLSLLPFIYEAVQLSMWGRTLGKRILHIGVVQARPAGDPVTTTQAIWRAGITHIGYQLGVFFFLAIAALAWSYAAYGMLLVWAGTLMAYLWAIWDQPLHQALHDRFAGTLVIDERVEYEEDSEYSGYEG</sequence>
<protein>
    <submittedName>
        <fullName evidence="9">RDD family protein</fullName>
    </submittedName>
</protein>
<dbReference type="InterPro" id="IPR010432">
    <property type="entry name" value="RDD"/>
</dbReference>
<gene>
    <name evidence="9" type="ORF">ACFQKB_08180</name>
</gene>
<evidence type="ECO:0000256" key="1">
    <source>
        <dbReference type="ARBA" id="ARBA00004651"/>
    </source>
</evidence>